<protein>
    <recommendedName>
        <fullName evidence="15">Probable Xaa-Pro aminopeptidase PEPP</fullName>
        <ecNumber evidence="5">3.4.11.9</ecNumber>
    </recommendedName>
    <alternativeName>
        <fullName evidence="12">Aminoacylproline aminopeptidase</fullName>
    </alternativeName>
    <alternativeName>
        <fullName evidence="14">Probable Xaa-Pro aminopeptidase pepP</fullName>
    </alternativeName>
    <alternativeName>
        <fullName evidence="13">Prolidase</fullName>
    </alternativeName>
</protein>
<dbReference type="Pfam" id="PF05195">
    <property type="entry name" value="AMP_N"/>
    <property type="match status" value="1"/>
</dbReference>
<keyword evidence="9" id="KW-0378">Hydrolase</keyword>
<organism evidence="17 18">
    <name type="scientific">Aspergillus steynii IBT 23096</name>
    <dbReference type="NCBI Taxonomy" id="1392250"/>
    <lineage>
        <taxon>Eukaryota</taxon>
        <taxon>Fungi</taxon>
        <taxon>Dikarya</taxon>
        <taxon>Ascomycota</taxon>
        <taxon>Pezizomycotina</taxon>
        <taxon>Eurotiomycetes</taxon>
        <taxon>Eurotiomycetidae</taxon>
        <taxon>Eurotiales</taxon>
        <taxon>Aspergillaceae</taxon>
        <taxon>Aspergillus</taxon>
        <taxon>Aspergillus subgen. Circumdati</taxon>
    </lineage>
</organism>
<dbReference type="SMART" id="SM01011">
    <property type="entry name" value="AMP_N"/>
    <property type="match status" value="1"/>
</dbReference>
<evidence type="ECO:0000256" key="15">
    <source>
        <dbReference type="ARBA" id="ARBA00039424"/>
    </source>
</evidence>
<dbReference type="InterPro" id="IPR029149">
    <property type="entry name" value="Creatin/AminoP/Spt16_N"/>
</dbReference>
<comment type="catalytic activity">
    <reaction evidence="1">
        <text>Release of any N-terminal amino acid, including proline, that is linked to proline, even from a dipeptide or tripeptide.</text>
        <dbReference type="EC" id="3.4.11.9"/>
    </reaction>
</comment>
<dbReference type="PANTHER" id="PTHR43226:SF1">
    <property type="entry name" value="XAA-PRO DIPEPTIDASE"/>
    <property type="match status" value="1"/>
</dbReference>
<dbReference type="EMBL" id="MSFO01000007">
    <property type="protein sequence ID" value="PLB46009.1"/>
    <property type="molecule type" value="Genomic_DNA"/>
</dbReference>
<dbReference type="Pfam" id="PF00557">
    <property type="entry name" value="Peptidase_M24"/>
    <property type="match status" value="1"/>
</dbReference>
<keyword evidence="6" id="KW-0031">Aminopeptidase</keyword>
<keyword evidence="7" id="KW-0645">Protease</keyword>
<dbReference type="CDD" id="cd01087">
    <property type="entry name" value="Prolidase"/>
    <property type="match status" value="1"/>
</dbReference>
<evidence type="ECO:0000256" key="7">
    <source>
        <dbReference type="ARBA" id="ARBA00022670"/>
    </source>
</evidence>
<dbReference type="Gene3D" id="3.90.230.10">
    <property type="entry name" value="Creatinase/methionine aminopeptidase superfamily"/>
    <property type="match status" value="1"/>
</dbReference>
<comment type="function">
    <text evidence="3">Catalyzes the removal of a penultimate prolyl residue from the N-termini of peptides.</text>
</comment>
<evidence type="ECO:0000256" key="6">
    <source>
        <dbReference type="ARBA" id="ARBA00022438"/>
    </source>
</evidence>
<evidence type="ECO:0000256" key="1">
    <source>
        <dbReference type="ARBA" id="ARBA00001424"/>
    </source>
</evidence>
<evidence type="ECO:0000256" key="5">
    <source>
        <dbReference type="ARBA" id="ARBA00012574"/>
    </source>
</evidence>
<dbReference type="SUPFAM" id="SSF55920">
    <property type="entry name" value="Creatinase/aminopeptidase"/>
    <property type="match status" value="1"/>
</dbReference>
<comment type="caution">
    <text evidence="17">The sequence shown here is derived from an EMBL/GenBank/DDBJ whole genome shotgun (WGS) entry which is preliminary data.</text>
</comment>
<evidence type="ECO:0000256" key="2">
    <source>
        <dbReference type="ARBA" id="ARBA00001936"/>
    </source>
</evidence>
<evidence type="ECO:0000313" key="18">
    <source>
        <dbReference type="Proteomes" id="UP000234275"/>
    </source>
</evidence>
<dbReference type="GeneID" id="36560158"/>
<dbReference type="InterPro" id="IPR007865">
    <property type="entry name" value="Aminopep_P_N"/>
</dbReference>
<dbReference type="GO" id="GO:0070006">
    <property type="term" value="F:metalloaminopeptidase activity"/>
    <property type="evidence" value="ECO:0007669"/>
    <property type="project" value="InterPro"/>
</dbReference>
<dbReference type="RefSeq" id="XP_024701311.1">
    <property type="nucleotide sequence ID" value="XM_024852460.1"/>
</dbReference>
<reference evidence="17 18" key="1">
    <citation type="submission" date="2016-12" db="EMBL/GenBank/DDBJ databases">
        <title>The genomes of Aspergillus section Nigri reveals drivers in fungal speciation.</title>
        <authorList>
            <consortium name="DOE Joint Genome Institute"/>
            <person name="Vesth T.C."/>
            <person name="Nybo J."/>
            <person name="Theobald S."/>
            <person name="Brandl J."/>
            <person name="Frisvad J.C."/>
            <person name="Nielsen K.F."/>
            <person name="Lyhne E.K."/>
            <person name="Kogle M.E."/>
            <person name="Kuo A."/>
            <person name="Riley R."/>
            <person name="Clum A."/>
            <person name="Nolan M."/>
            <person name="Lipzen A."/>
            <person name="Salamov A."/>
            <person name="Henrissat B."/>
            <person name="Wiebenga A."/>
            <person name="De Vries R.P."/>
            <person name="Grigoriev I.V."/>
            <person name="Mortensen U.H."/>
            <person name="Andersen M.R."/>
            <person name="Baker S.E."/>
        </authorList>
    </citation>
    <scope>NUCLEOTIDE SEQUENCE [LARGE SCALE GENOMIC DNA]</scope>
    <source>
        <strain evidence="17 18">IBT 23096</strain>
    </source>
</reference>
<dbReference type="InterPro" id="IPR036005">
    <property type="entry name" value="Creatinase/aminopeptidase-like"/>
</dbReference>
<evidence type="ECO:0000313" key="17">
    <source>
        <dbReference type="EMBL" id="PLB46009.1"/>
    </source>
</evidence>
<dbReference type="OrthoDB" id="10261878at2759"/>
<dbReference type="GO" id="GO:0030145">
    <property type="term" value="F:manganese ion binding"/>
    <property type="evidence" value="ECO:0007669"/>
    <property type="project" value="InterPro"/>
</dbReference>
<evidence type="ECO:0000256" key="8">
    <source>
        <dbReference type="ARBA" id="ARBA00022723"/>
    </source>
</evidence>
<evidence type="ECO:0000259" key="16">
    <source>
        <dbReference type="SMART" id="SM01011"/>
    </source>
</evidence>
<comment type="cofactor">
    <cofactor evidence="2">
        <name>Mn(2+)</name>
        <dbReference type="ChEBI" id="CHEBI:29035"/>
    </cofactor>
</comment>
<dbReference type="InterPro" id="IPR052433">
    <property type="entry name" value="X-Pro_dipept-like"/>
</dbReference>
<dbReference type="AlphaFoldDB" id="A0A2I2FZE5"/>
<feature type="domain" description="Aminopeptidase P N-terminal" evidence="16">
    <location>
        <begin position="11"/>
        <end position="149"/>
    </location>
</feature>
<dbReference type="PANTHER" id="PTHR43226">
    <property type="entry name" value="XAA-PRO AMINOPEPTIDASE 3"/>
    <property type="match status" value="1"/>
</dbReference>
<dbReference type="InterPro" id="IPR000994">
    <property type="entry name" value="Pept_M24"/>
</dbReference>
<evidence type="ECO:0000256" key="10">
    <source>
        <dbReference type="ARBA" id="ARBA00023049"/>
    </source>
</evidence>
<evidence type="ECO:0000256" key="11">
    <source>
        <dbReference type="ARBA" id="ARBA00023211"/>
    </source>
</evidence>
<comment type="similarity">
    <text evidence="4">Belongs to the peptidase M24B family.</text>
</comment>
<dbReference type="EC" id="3.4.11.9" evidence="5"/>
<evidence type="ECO:0000256" key="12">
    <source>
        <dbReference type="ARBA" id="ARBA00030849"/>
    </source>
</evidence>
<dbReference type="GO" id="GO:0006508">
    <property type="term" value="P:proteolysis"/>
    <property type="evidence" value="ECO:0007669"/>
    <property type="project" value="UniProtKB-KW"/>
</dbReference>
<name>A0A2I2FZE5_9EURO</name>
<evidence type="ECO:0000256" key="13">
    <source>
        <dbReference type="ARBA" id="ARBA00032413"/>
    </source>
</evidence>
<dbReference type="Gene3D" id="3.40.350.10">
    <property type="entry name" value="Creatinase/prolidase N-terminal domain"/>
    <property type="match status" value="1"/>
</dbReference>
<accession>A0A2I2FZE5</accession>
<dbReference type="Proteomes" id="UP000234275">
    <property type="component" value="Unassembled WGS sequence"/>
</dbReference>
<dbReference type="VEuPathDB" id="FungiDB:P170DRAFT_467180"/>
<keyword evidence="10" id="KW-0482">Metalloprotease</keyword>
<evidence type="ECO:0000256" key="14">
    <source>
        <dbReference type="ARBA" id="ARBA00039164"/>
    </source>
</evidence>
<keyword evidence="11" id="KW-0464">Manganese</keyword>
<dbReference type="STRING" id="1392250.A0A2I2FZE5"/>
<evidence type="ECO:0000256" key="3">
    <source>
        <dbReference type="ARBA" id="ARBA00002443"/>
    </source>
</evidence>
<evidence type="ECO:0000256" key="4">
    <source>
        <dbReference type="ARBA" id="ARBA00008766"/>
    </source>
</evidence>
<sequence>MAIETVLQGKYPAKAHAQRVVEYLSTKIPQPSGFLFLSGCPERFYQDCDLEIPFRQHRAFMYLSGVNAPDHHLVYEIDNNRLTLFIPPIDPESIIWAGLPPPSEEVLAKYDVDVVLPSTALGNTLETIGGRQKGTQPTIFTIPGHVEKGIEFPKEMRVDSIALKEAIDECRVVKDEYEIALLKKAIDISATAHRAVMETVRKSTSEAEIDGVFLGECAKRGAKVQAYPSIVASGRAAATMHPEGNNQSLCIDGKPKELLLIDAGAEVECYGADITRTLPISGKFTPEARAIYDLVLEMQEKCIASLKAGVLWDDAHLLAHKVAIRGLLGLGIMKGNPDEILAARTSAAFMPHGLGHFLGMDTHDAGGRSEEADPDPLFKYLRVRRRLPAGCVVTVEPGIHFGEHTIREYLSDPRHSQYIDEAVLDRFWDVGGVCIEDDILITEAGNVNLTDLPKDPEVVEQINYDG</sequence>
<gene>
    <name evidence="17" type="ORF">P170DRAFT_467180</name>
</gene>
<keyword evidence="18" id="KW-1185">Reference proteome</keyword>
<proteinExistence type="inferred from homology"/>
<dbReference type="SUPFAM" id="SSF53092">
    <property type="entry name" value="Creatinase/prolidase N-terminal domain"/>
    <property type="match status" value="1"/>
</dbReference>
<keyword evidence="8" id="KW-0479">Metal-binding</keyword>
<evidence type="ECO:0000256" key="9">
    <source>
        <dbReference type="ARBA" id="ARBA00022801"/>
    </source>
</evidence>